<dbReference type="GO" id="GO:0004842">
    <property type="term" value="F:ubiquitin-protein transferase activity"/>
    <property type="evidence" value="ECO:0007669"/>
    <property type="project" value="TreeGrafter"/>
</dbReference>
<reference evidence="11 12" key="1">
    <citation type="submission" date="2017-06" db="EMBL/GenBank/DDBJ databases">
        <title>Cmopartive genomic analysis of Ambrosia Fusariam Clade fungi.</title>
        <authorList>
            <person name="Stajich J.E."/>
            <person name="Carrillo J."/>
            <person name="Kijimoto T."/>
            <person name="Eskalen A."/>
            <person name="O'Donnell K."/>
            <person name="Kasson M."/>
        </authorList>
    </citation>
    <scope>NUCLEOTIDE SEQUENCE [LARGE SCALE GENOMIC DNA]</scope>
    <source>
        <strain evidence="11 12">NRRL 20438</strain>
    </source>
</reference>
<evidence type="ECO:0000259" key="9">
    <source>
        <dbReference type="PROSITE" id="PS50103"/>
    </source>
</evidence>
<dbReference type="Proteomes" id="UP000288429">
    <property type="component" value="Unassembled WGS sequence"/>
</dbReference>
<dbReference type="PROSITE" id="PS51873">
    <property type="entry name" value="TRIAD"/>
    <property type="match status" value="1"/>
</dbReference>
<feature type="zinc finger region" description="C3H1-type" evidence="8">
    <location>
        <begin position="23"/>
        <end position="50"/>
    </location>
</feature>
<keyword evidence="4" id="KW-0677">Repeat</keyword>
<proteinExistence type="predicted"/>
<dbReference type="InterPro" id="IPR013083">
    <property type="entry name" value="Znf_RING/FYVE/PHD"/>
</dbReference>
<feature type="domain" description="RING-type" evidence="10">
    <location>
        <begin position="577"/>
        <end position="789"/>
    </location>
</feature>
<dbReference type="GO" id="GO:0008270">
    <property type="term" value="F:zinc ion binding"/>
    <property type="evidence" value="ECO:0007669"/>
    <property type="project" value="UniProtKB-KW"/>
</dbReference>
<dbReference type="SUPFAM" id="SSF90229">
    <property type="entry name" value="CCCH zinc finger"/>
    <property type="match status" value="1"/>
</dbReference>
<dbReference type="InterPro" id="IPR044066">
    <property type="entry name" value="TRIAD_supradom"/>
</dbReference>
<dbReference type="SUPFAM" id="SSF57850">
    <property type="entry name" value="RING/U-box"/>
    <property type="match status" value="3"/>
</dbReference>
<evidence type="ECO:0000256" key="8">
    <source>
        <dbReference type="PROSITE-ProRule" id="PRU00723"/>
    </source>
</evidence>
<name>A0A428U7S1_9HYPO</name>
<keyword evidence="7 8" id="KW-0862">Zinc</keyword>
<dbReference type="GO" id="GO:0043161">
    <property type="term" value="P:proteasome-mediated ubiquitin-dependent protein catabolic process"/>
    <property type="evidence" value="ECO:0007669"/>
    <property type="project" value="TreeGrafter"/>
</dbReference>
<accession>A0A428U7S1</accession>
<dbReference type="InterPro" id="IPR051628">
    <property type="entry name" value="LUBAC_E3_Ligases"/>
</dbReference>
<dbReference type="Gene3D" id="4.10.1000.10">
    <property type="entry name" value="Zinc finger, CCCH-type"/>
    <property type="match status" value="1"/>
</dbReference>
<dbReference type="Gene3D" id="1.20.120.1750">
    <property type="match status" value="1"/>
</dbReference>
<dbReference type="Gene3D" id="3.30.40.10">
    <property type="entry name" value="Zinc/RING finger domain, C3HC4 (zinc finger)"/>
    <property type="match status" value="1"/>
</dbReference>
<dbReference type="InterPro" id="IPR002867">
    <property type="entry name" value="IBR_dom"/>
</dbReference>
<keyword evidence="5 8" id="KW-0863">Zinc-finger</keyword>
<dbReference type="InterPro" id="IPR036855">
    <property type="entry name" value="Znf_CCCH_sf"/>
</dbReference>
<dbReference type="PROSITE" id="PS50103">
    <property type="entry name" value="ZF_C3H1"/>
    <property type="match status" value="1"/>
</dbReference>
<evidence type="ECO:0000256" key="3">
    <source>
        <dbReference type="ARBA" id="ARBA00022723"/>
    </source>
</evidence>
<evidence type="ECO:0000256" key="1">
    <source>
        <dbReference type="ARBA" id="ARBA00004906"/>
    </source>
</evidence>
<dbReference type="InterPro" id="IPR000571">
    <property type="entry name" value="Znf_CCCH"/>
</dbReference>
<dbReference type="CDD" id="cd20335">
    <property type="entry name" value="BRcat_RBR"/>
    <property type="match status" value="1"/>
</dbReference>
<keyword evidence="3 8" id="KW-0479">Metal-binding</keyword>
<dbReference type="SMART" id="SM00647">
    <property type="entry name" value="IBR"/>
    <property type="match status" value="2"/>
</dbReference>
<dbReference type="SMART" id="SM00184">
    <property type="entry name" value="RING"/>
    <property type="match status" value="2"/>
</dbReference>
<comment type="pathway">
    <text evidence="1">Protein modification; protein ubiquitination.</text>
</comment>
<evidence type="ECO:0000313" key="12">
    <source>
        <dbReference type="Proteomes" id="UP000288429"/>
    </source>
</evidence>
<evidence type="ECO:0000256" key="5">
    <source>
        <dbReference type="ARBA" id="ARBA00022771"/>
    </source>
</evidence>
<dbReference type="AlphaFoldDB" id="A0A428U7S1"/>
<dbReference type="PANTHER" id="PTHR22770">
    <property type="entry name" value="UBIQUITIN CONJUGATING ENZYME 7 INTERACTING PROTEIN-RELATED"/>
    <property type="match status" value="1"/>
</dbReference>
<dbReference type="GO" id="GO:0097039">
    <property type="term" value="P:protein linear polyubiquitination"/>
    <property type="evidence" value="ECO:0007669"/>
    <property type="project" value="TreeGrafter"/>
</dbReference>
<dbReference type="Pfam" id="PF01485">
    <property type="entry name" value="IBR"/>
    <property type="match status" value="1"/>
</dbReference>
<keyword evidence="2" id="KW-0808">Transferase</keyword>
<evidence type="ECO:0000256" key="7">
    <source>
        <dbReference type="ARBA" id="ARBA00022833"/>
    </source>
</evidence>
<protein>
    <submittedName>
        <fullName evidence="11">Uncharacterized protein</fullName>
    </submittedName>
</protein>
<dbReference type="CDD" id="cd22585">
    <property type="entry name" value="Rcat_RBR_DEAH12-like"/>
    <property type="match status" value="1"/>
</dbReference>
<keyword evidence="6" id="KW-0833">Ubl conjugation pathway</keyword>
<dbReference type="PANTHER" id="PTHR22770:SF13">
    <property type="entry name" value="RING-TYPE DOMAIN-CONTAINING PROTEIN"/>
    <property type="match status" value="1"/>
</dbReference>
<dbReference type="GO" id="GO:0000151">
    <property type="term" value="C:ubiquitin ligase complex"/>
    <property type="evidence" value="ECO:0007669"/>
    <property type="project" value="TreeGrafter"/>
</dbReference>
<dbReference type="EMBL" id="NIZV01000087">
    <property type="protein sequence ID" value="RSM10363.1"/>
    <property type="molecule type" value="Genomic_DNA"/>
</dbReference>
<evidence type="ECO:0000256" key="6">
    <source>
        <dbReference type="ARBA" id="ARBA00022786"/>
    </source>
</evidence>
<gene>
    <name evidence="11" type="ORF">CDV31_007239</name>
</gene>
<dbReference type="SMART" id="SM00356">
    <property type="entry name" value="ZnF_C3H1"/>
    <property type="match status" value="1"/>
</dbReference>
<feature type="domain" description="C3H1-type" evidence="9">
    <location>
        <begin position="23"/>
        <end position="50"/>
    </location>
</feature>
<evidence type="ECO:0000256" key="4">
    <source>
        <dbReference type="ARBA" id="ARBA00022737"/>
    </source>
</evidence>
<evidence type="ECO:0000313" key="11">
    <source>
        <dbReference type="EMBL" id="RSM10363.1"/>
    </source>
</evidence>
<organism evidence="11 12">
    <name type="scientific">Fusarium ambrosium</name>
    <dbReference type="NCBI Taxonomy" id="131363"/>
    <lineage>
        <taxon>Eukaryota</taxon>
        <taxon>Fungi</taxon>
        <taxon>Dikarya</taxon>
        <taxon>Ascomycota</taxon>
        <taxon>Pezizomycotina</taxon>
        <taxon>Sordariomycetes</taxon>
        <taxon>Hypocreomycetidae</taxon>
        <taxon>Hypocreales</taxon>
        <taxon>Nectriaceae</taxon>
        <taxon>Fusarium</taxon>
        <taxon>Fusarium solani species complex</taxon>
    </lineage>
</organism>
<dbReference type="GO" id="GO:0043130">
    <property type="term" value="F:ubiquitin binding"/>
    <property type="evidence" value="ECO:0007669"/>
    <property type="project" value="TreeGrafter"/>
</dbReference>
<sequence length="792" mass="86961">MSAWRVETIPLRPYPGSKSTTDSRSAVPCKFFLSGRCLKGVACPFSHENKAPIQPTSAPSAPQDVDQDRDEAEDFCRTIAGAFVRFEDGGRVSSISLPSDFSAVHLSGLPKGTSSQTVKRLLDKLDFDVPEKNIWVTSQDGVLGANIRAEDPTFSTELCARMPTGFTWGTSKVQATPVAARMPSRQTIGRLDCKKVHISWHKSVRDVLLKFGQRDIAERVRRKFNTGAYTILGCKVKAQAPYSNPASIFRSNYPVPWIMRVTDVPGSADKPEISRAISLQVDKPREIVPHVPGYLIDDEQAAAMVRSLLTRIGPIEYWETTLESTAKRVKATARFLDEKGARDAASQLNGTPLPFHKPGKLTVQMVYSVKFKVRSDIYAAILPRVSSHSSAWKEKYVYFRAYPTSSTFKLEGESDTEVASAKSVLEGILRGVVAKNGQSSLWDPSLRRNGHLWRLIKQQQQDLGVVVVRDKTKQVLRLFGTEKTCSKAQGQLASLFNKEASSDHVIQLDPEKRLWALKGGFQAISDKLGAERASLDIVSSKIVISGSLEDYDFALALANGGGLAKQKTARRGPGGAETEECSVCWTEADSPVRVKCGHVYCQDCFENSCAALSTSGAGSVFLCHGDEGKCNQAISLEDLHAHLSSIAFEDLLEKSFIATVKGTTNNLRFCPTPDCGYIYRATESAGTHTCSNCLQRTCSSCHEPHVEMTCAEYKDIKSGGYAAFEKLKKDIGIKDCPKCKTPLEKISGCNHITCVGCKAHMCWVCMMTFASGELVYDHMGKMHGSHVDYVVM</sequence>
<dbReference type="Pfam" id="PF22191">
    <property type="entry name" value="IBR_1"/>
    <property type="match status" value="1"/>
</dbReference>
<evidence type="ECO:0000259" key="10">
    <source>
        <dbReference type="PROSITE" id="PS51873"/>
    </source>
</evidence>
<dbReference type="InterPro" id="IPR001841">
    <property type="entry name" value="Znf_RING"/>
</dbReference>
<evidence type="ECO:0000256" key="2">
    <source>
        <dbReference type="ARBA" id="ARBA00022679"/>
    </source>
</evidence>
<comment type="caution">
    <text evidence="11">The sequence shown here is derived from an EMBL/GenBank/DDBJ whole genome shotgun (WGS) entry which is preliminary data.</text>
</comment>
<keyword evidence="12" id="KW-1185">Reference proteome</keyword>